<evidence type="ECO:0000256" key="2">
    <source>
        <dbReference type="ARBA" id="ARBA00023125"/>
    </source>
</evidence>
<dbReference type="Proteomes" id="UP000190105">
    <property type="component" value="Unassembled WGS sequence"/>
</dbReference>
<dbReference type="PANTHER" id="PTHR47504">
    <property type="entry name" value="RIGHT ORIGIN-BINDING PROTEIN"/>
    <property type="match status" value="1"/>
</dbReference>
<dbReference type="Gene3D" id="1.10.10.60">
    <property type="entry name" value="Homeodomain-like"/>
    <property type="match status" value="2"/>
</dbReference>
<evidence type="ECO:0000259" key="4">
    <source>
        <dbReference type="PROSITE" id="PS01124"/>
    </source>
</evidence>
<dbReference type="InterPro" id="IPR011256">
    <property type="entry name" value="Reg_factor_effector_dom_sf"/>
</dbReference>
<dbReference type="EMBL" id="FUYH01000022">
    <property type="protein sequence ID" value="SKA96779.1"/>
    <property type="molecule type" value="Genomic_DNA"/>
</dbReference>
<keyword evidence="6" id="KW-1185">Reference proteome</keyword>
<organism evidence="5 6">
    <name type="scientific">Caloramator quimbayensis</name>
    <dbReference type="NCBI Taxonomy" id="1147123"/>
    <lineage>
        <taxon>Bacteria</taxon>
        <taxon>Bacillati</taxon>
        <taxon>Bacillota</taxon>
        <taxon>Clostridia</taxon>
        <taxon>Eubacteriales</taxon>
        <taxon>Clostridiaceae</taxon>
        <taxon>Caloramator</taxon>
    </lineage>
</organism>
<dbReference type="STRING" id="1147123.SAMN05443428_12242"/>
<accession>A0A1T4Y4S0</accession>
<protein>
    <submittedName>
        <fullName evidence="5">Transcriptional regulator, AraC family</fullName>
    </submittedName>
</protein>
<proteinExistence type="predicted"/>
<sequence>MDWLDRFNAAIDYIENNLDSKIEYSSVAHTACCSEYHFSRMFSSLTGISLSEYIRRRRLTKAAFDIQTSNEKIIDIALKYGYDSSDAFTRAFKKLHGVTPNAVRENSVQLKAFPRISFQITIKGDVEMEYRIEKIDFELRFVGKRQCVKTSRAFKEIPALWRKSNKDGFMQTLIDMSWINPKCKLESLVGICGKEASIMDEEFDYFMGVRYDSEVPNGMEELIIPPCTYAVFPNVVDAWKRLYSEWLPASGYELANQPCIEHFLGPGNKIKHELWVPIVEK</sequence>
<dbReference type="Pfam" id="PF06445">
    <property type="entry name" value="GyrI-like"/>
    <property type="match status" value="1"/>
</dbReference>
<dbReference type="InterPro" id="IPR020449">
    <property type="entry name" value="Tscrpt_reg_AraC-type_HTH"/>
</dbReference>
<dbReference type="Gene3D" id="3.20.80.10">
    <property type="entry name" value="Regulatory factor, effector binding domain"/>
    <property type="match status" value="1"/>
</dbReference>
<dbReference type="PROSITE" id="PS01124">
    <property type="entry name" value="HTH_ARAC_FAMILY_2"/>
    <property type="match status" value="1"/>
</dbReference>
<dbReference type="PRINTS" id="PR00032">
    <property type="entry name" value="HTHARAC"/>
</dbReference>
<dbReference type="SUPFAM" id="SSF55136">
    <property type="entry name" value="Probable bacterial effector-binding domain"/>
    <property type="match status" value="1"/>
</dbReference>
<dbReference type="InterPro" id="IPR018060">
    <property type="entry name" value="HTH_AraC"/>
</dbReference>
<dbReference type="PANTHER" id="PTHR47504:SF5">
    <property type="entry name" value="RIGHT ORIGIN-BINDING PROTEIN"/>
    <property type="match status" value="1"/>
</dbReference>
<reference evidence="6" key="1">
    <citation type="submission" date="2017-02" db="EMBL/GenBank/DDBJ databases">
        <authorList>
            <person name="Varghese N."/>
            <person name="Submissions S."/>
        </authorList>
    </citation>
    <scope>NUCLEOTIDE SEQUENCE [LARGE SCALE GENOMIC DNA]</scope>
    <source>
        <strain evidence="6">USBA 833</strain>
    </source>
</reference>
<dbReference type="PROSITE" id="PS00041">
    <property type="entry name" value="HTH_ARAC_FAMILY_1"/>
    <property type="match status" value="1"/>
</dbReference>
<dbReference type="InterPro" id="IPR029442">
    <property type="entry name" value="GyrI-like"/>
</dbReference>
<dbReference type="InterPro" id="IPR010499">
    <property type="entry name" value="AraC_E-bd"/>
</dbReference>
<dbReference type="GO" id="GO:0043565">
    <property type="term" value="F:sequence-specific DNA binding"/>
    <property type="evidence" value="ECO:0007669"/>
    <property type="project" value="InterPro"/>
</dbReference>
<evidence type="ECO:0000256" key="3">
    <source>
        <dbReference type="ARBA" id="ARBA00023163"/>
    </source>
</evidence>
<evidence type="ECO:0000256" key="1">
    <source>
        <dbReference type="ARBA" id="ARBA00023015"/>
    </source>
</evidence>
<dbReference type="InterPro" id="IPR009057">
    <property type="entry name" value="Homeodomain-like_sf"/>
</dbReference>
<keyword evidence="3" id="KW-0804">Transcription</keyword>
<dbReference type="Pfam" id="PF12833">
    <property type="entry name" value="HTH_18"/>
    <property type="match status" value="1"/>
</dbReference>
<evidence type="ECO:0000313" key="5">
    <source>
        <dbReference type="EMBL" id="SKA96779.1"/>
    </source>
</evidence>
<keyword evidence="2" id="KW-0238">DNA-binding</keyword>
<name>A0A1T4Y4S0_9CLOT</name>
<gene>
    <name evidence="5" type="ORF">SAMN05443428_12242</name>
</gene>
<dbReference type="InterPro" id="IPR018062">
    <property type="entry name" value="HTH_AraC-typ_CS"/>
</dbReference>
<dbReference type="InterPro" id="IPR050959">
    <property type="entry name" value="MarA-like"/>
</dbReference>
<feature type="domain" description="HTH araC/xylS-type" evidence="4">
    <location>
        <begin position="8"/>
        <end position="106"/>
    </location>
</feature>
<evidence type="ECO:0000313" key="6">
    <source>
        <dbReference type="Proteomes" id="UP000190105"/>
    </source>
</evidence>
<dbReference type="SMART" id="SM00342">
    <property type="entry name" value="HTH_ARAC"/>
    <property type="match status" value="1"/>
</dbReference>
<dbReference type="OrthoDB" id="9801123at2"/>
<dbReference type="AlphaFoldDB" id="A0A1T4Y4S0"/>
<keyword evidence="1" id="KW-0805">Transcription regulation</keyword>
<dbReference type="RefSeq" id="WP_078697361.1">
    <property type="nucleotide sequence ID" value="NZ_FUYH01000022.1"/>
</dbReference>
<dbReference type="SUPFAM" id="SSF46689">
    <property type="entry name" value="Homeodomain-like"/>
    <property type="match status" value="2"/>
</dbReference>
<dbReference type="SMART" id="SM00871">
    <property type="entry name" value="AraC_E_bind"/>
    <property type="match status" value="1"/>
</dbReference>
<dbReference type="GO" id="GO:0003700">
    <property type="term" value="F:DNA-binding transcription factor activity"/>
    <property type="evidence" value="ECO:0007669"/>
    <property type="project" value="InterPro"/>
</dbReference>